<dbReference type="InterPro" id="IPR003959">
    <property type="entry name" value="ATPase_AAA_core"/>
</dbReference>
<dbReference type="InterPro" id="IPR003593">
    <property type="entry name" value="AAA+_ATPase"/>
</dbReference>
<dbReference type="AlphaFoldDB" id="A0A2P6Q1M8"/>
<dbReference type="PROSITE" id="PS00674">
    <property type="entry name" value="AAA"/>
    <property type="match status" value="2"/>
</dbReference>
<evidence type="ECO:0000256" key="8">
    <source>
        <dbReference type="SAM" id="Phobius"/>
    </source>
</evidence>
<keyword evidence="8" id="KW-0472">Membrane</keyword>
<dbReference type="InterPro" id="IPR041569">
    <property type="entry name" value="AAA_lid_3"/>
</dbReference>
<sequence>MMKELSQQQLGGVGAKRPRINHGSCDDIDDDEAGSSSVECTDLLSSSLQASYRELNQKKKRNNVESERAVLESRREADKNDAEEAGPSVVRFSDFGGIDKVIEELNKEVIVPFSNHKLGAYLLGKPMPMPGILLSGPPGCGKTKLAHAIANETSSTFHKISAPSLVSSFTGGSEDMIRRLFHKAYQTAPSVVFIDEIDVIASKREDLKAAEQRIVAQLLTCMDKVNSKSGRVIVIGATNRPDAIDPALRRPGRFDLEFVLAAPDEKARCHILSLLLKHPRLEGSFDLHKLARATSGFVGADLETLVIKAVKIAENRIVNNKKADRSIYAPEEMKNYSICMTDFEEAVQAIQPSLKREGFNAIPDVKLEDVGGQDSLKQEFLEFIVRPIKYPAFYEGEDLETGVLLYGPPGCGKTLIAKAVANEAGASFIHIKGPELLNKYVGESELQLRTIFSRARMCSPCILFFDEVDSITTKESEGSWVVQRLLKQFLIEFDGGEKRQGVFIIGATNRPDQMDPAILRSGRFGKQILVSLPDKDERGSILKALARKKHIDPSVDLCEIAQGCENFSGADLAMLVRLVLKYSRSFLFFCFKIDYTGDIPFFLFCYSLTYLFINMSVLPDE</sequence>
<feature type="region of interest" description="Disordered" evidence="7">
    <location>
        <begin position="1"/>
        <end position="37"/>
    </location>
</feature>
<dbReference type="GO" id="GO:0005524">
    <property type="term" value="F:ATP binding"/>
    <property type="evidence" value="ECO:0007669"/>
    <property type="project" value="UniProtKB-KW"/>
</dbReference>
<dbReference type="Proteomes" id="UP000238479">
    <property type="component" value="Chromosome 6"/>
</dbReference>
<name>A0A2P6Q1M8_ROSCH</name>
<dbReference type="PANTHER" id="PTHR48470">
    <property type="entry name" value="CELL DIVISION CONTROL PROTEIN 48 C ISOFORM 1"/>
    <property type="match status" value="1"/>
</dbReference>
<feature type="compositionally biased region" description="Basic and acidic residues" evidence="7">
    <location>
        <begin position="62"/>
        <end position="82"/>
    </location>
</feature>
<feature type="region of interest" description="Disordered" evidence="7">
    <location>
        <begin position="59"/>
        <end position="84"/>
    </location>
</feature>
<reference evidence="10 11" key="1">
    <citation type="journal article" date="2018" name="Nat. Genet.">
        <title>The Rosa genome provides new insights in the design of modern roses.</title>
        <authorList>
            <person name="Bendahmane M."/>
        </authorList>
    </citation>
    <scope>NUCLEOTIDE SEQUENCE [LARGE SCALE GENOMIC DNA]</scope>
    <source>
        <strain evidence="11">cv. Old Blush</strain>
    </source>
</reference>
<evidence type="ECO:0000256" key="7">
    <source>
        <dbReference type="SAM" id="MobiDB-lite"/>
    </source>
</evidence>
<keyword evidence="10" id="KW-0378">Hydrolase</keyword>
<dbReference type="PANTHER" id="PTHR48470:SF1">
    <property type="entry name" value="CELL DIVISION CONTROL PROTEIN 48 C ISOFORM 1"/>
    <property type="match status" value="1"/>
</dbReference>
<dbReference type="Gramene" id="PRQ28100">
    <property type="protein sequence ID" value="PRQ28100"/>
    <property type="gene ID" value="RchiOBHm_Chr6g0312371"/>
</dbReference>
<organism evidence="10 11">
    <name type="scientific">Rosa chinensis</name>
    <name type="common">China rose</name>
    <dbReference type="NCBI Taxonomy" id="74649"/>
    <lineage>
        <taxon>Eukaryota</taxon>
        <taxon>Viridiplantae</taxon>
        <taxon>Streptophyta</taxon>
        <taxon>Embryophyta</taxon>
        <taxon>Tracheophyta</taxon>
        <taxon>Spermatophyta</taxon>
        <taxon>Magnoliopsida</taxon>
        <taxon>eudicotyledons</taxon>
        <taxon>Gunneridae</taxon>
        <taxon>Pentapetalae</taxon>
        <taxon>rosids</taxon>
        <taxon>fabids</taxon>
        <taxon>Rosales</taxon>
        <taxon>Rosaceae</taxon>
        <taxon>Rosoideae</taxon>
        <taxon>Rosoideae incertae sedis</taxon>
        <taxon>Rosa</taxon>
    </lineage>
</organism>
<dbReference type="Pfam" id="PF17862">
    <property type="entry name" value="AAA_lid_3"/>
    <property type="match status" value="1"/>
</dbReference>
<feature type="domain" description="AAA+ ATPase" evidence="9">
    <location>
        <begin position="128"/>
        <end position="264"/>
    </location>
</feature>
<keyword evidence="8" id="KW-0812">Transmembrane</keyword>
<feature type="compositionally biased region" description="Polar residues" evidence="7">
    <location>
        <begin position="1"/>
        <end position="10"/>
    </location>
</feature>
<evidence type="ECO:0000256" key="4">
    <source>
        <dbReference type="ARBA" id="ARBA00022741"/>
    </source>
</evidence>
<evidence type="ECO:0000256" key="6">
    <source>
        <dbReference type="RuleBase" id="RU003651"/>
    </source>
</evidence>
<proteinExistence type="inferred from homology"/>
<gene>
    <name evidence="10" type="ORF">RchiOBHm_Chr6g0312371</name>
</gene>
<keyword evidence="8" id="KW-1133">Transmembrane helix</keyword>
<dbReference type="InterPro" id="IPR027417">
    <property type="entry name" value="P-loop_NTPase"/>
</dbReference>
<dbReference type="FunFam" id="3.40.50.300:FF:000567">
    <property type="entry name" value="ATPase, AAA family protein"/>
    <property type="match status" value="1"/>
</dbReference>
<feature type="transmembrane region" description="Helical" evidence="8">
    <location>
        <begin position="599"/>
        <end position="618"/>
    </location>
</feature>
<evidence type="ECO:0000313" key="11">
    <source>
        <dbReference type="Proteomes" id="UP000238479"/>
    </source>
</evidence>
<dbReference type="EMBL" id="PDCK01000044">
    <property type="protein sequence ID" value="PRQ28100.1"/>
    <property type="molecule type" value="Genomic_DNA"/>
</dbReference>
<dbReference type="OMA" id="PRINHGS"/>
<dbReference type="Gene3D" id="1.10.8.60">
    <property type="match status" value="2"/>
</dbReference>
<dbReference type="SUPFAM" id="SSF52540">
    <property type="entry name" value="P-loop containing nucleoside triphosphate hydrolases"/>
    <property type="match status" value="2"/>
</dbReference>
<protein>
    <submittedName>
        <fullName evidence="10">Putative ATPase, AAA-type, core, P-loop containing nucleoside triphosphate hydrolase</fullName>
    </submittedName>
</protein>
<evidence type="ECO:0000259" key="9">
    <source>
        <dbReference type="SMART" id="SM00382"/>
    </source>
</evidence>
<comment type="caution">
    <text evidence="10">The sequence shown here is derived from an EMBL/GenBank/DDBJ whole genome shotgun (WGS) entry which is preliminary data.</text>
</comment>
<evidence type="ECO:0000256" key="1">
    <source>
        <dbReference type="ARBA" id="ARBA00004496"/>
    </source>
</evidence>
<comment type="subcellular location">
    <subcellularLocation>
        <location evidence="1">Cytoplasm</location>
    </subcellularLocation>
</comment>
<dbReference type="GO" id="GO:0005737">
    <property type="term" value="C:cytoplasm"/>
    <property type="evidence" value="ECO:0007669"/>
    <property type="project" value="UniProtKB-SubCell"/>
</dbReference>
<evidence type="ECO:0000256" key="2">
    <source>
        <dbReference type="ARBA" id="ARBA00006914"/>
    </source>
</evidence>
<dbReference type="InterPro" id="IPR055278">
    <property type="entry name" value="CDC48c"/>
</dbReference>
<accession>A0A2P6Q1M8</accession>
<dbReference type="SMART" id="SM00382">
    <property type="entry name" value="AAA"/>
    <property type="match status" value="2"/>
</dbReference>
<evidence type="ECO:0000313" key="10">
    <source>
        <dbReference type="EMBL" id="PRQ28100.1"/>
    </source>
</evidence>
<dbReference type="Pfam" id="PF00004">
    <property type="entry name" value="AAA"/>
    <property type="match status" value="2"/>
</dbReference>
<dbReference type="FunFam" id="3.40.50.300:FF:000365">
    <property type="entry name" value="Ribosome biogenesis ATPase RIX7"/>
    <property type="match status" value="1"/>
</dbReference>
<comment type="similarity">
    <text evidence="2 6">Belongs to the AAA ATPase family.</text>
</comment>
<feature type="domain" description="AAA+ ATPase" evidence="9">
    <location>
        <begin position="399"/>
        <end position="534"/>
    </location>
</feature>
<keyword evidence="4 6" id="KW-0547">Nucleotide-binding</keyword>
<evidence type="ECO:0000256" key="3">
    <source>
        <dbReference type="ARBA" id="ARBA00022490"/>
    </source>
</evidence>
<dbReference type="InterPro" id="IPR003960">
    <property type="entry name" value="ATPase_AAA_CS"/>
</dbReference>
<dbReference type="GO" id="GO:0016887">
    <property type="term" value="F:ATP hydrolysis activity"/>
    <property type="evidence" value="ECO:0007669"/>
    <property type="project" value="InterPro"/>
</dbReference>
<keyword evidence="11" id="KW-1185">Reference proteome</keyword>
<dbReference type="STRING" id="74649.A0A2P6Q1M8"/>
<dbReference type="Gene3D" id="3.40.50.300">
    <property type="entry name" value="P-loop containing nucleotide triphosphate hydrolases"/>
    <property type="match status" value="2"/>
</dbReference>
<evidence type="ECO:0000256" key="5">
    <source>
        <dbReference type="ARBA" id="ARBA00022840"/>
    </source>
</evidence>
<keyword evidence="5 6" id="KW-0067">ATP-binding</keyword>
<keyword evidence="3" id="KW-0963">Cytoplasm</keyword>